<dbReference type="PANTHER" id="PTHR43792">
    <property type="entry name" value="GNAT FAMILY, PUTATIVE (AFU_ORTHOLOGUE AFUA_3G00765)-RELATED-RELATED"/>
    <property type="match status" value="1"/>
</dbReference>
<dbReference type="PANTHER" id="PTHR43792:SF1">
    <property type="entry name" value="N-ACETYLTRANSFERASE DOMAIN-CONTAINING PROTEIN"/>
    <property type="match status" value="1"/>
</dbReference>
<keyword evidence="2" id="KW-0808">Transferase</keyword>
<name>A0A437J9T2_9SPHN</name>
<dbReference type="GO" id="GO:0016747">
    <property type="term" value="F:acyltransferase activity, transferring groups other than amino-acyl groups"/>
    <property type="evidence" value="ECO:0007669"/>
    <property type="project" value="InterPro"/>
</dbReference>
<accession>A0A437J9T2</accession>
<evidence type="ECO:0000313" key="3">
    <source>
        <dbReference type="Proteomes" id="UP000282977"/>
    </source>
</evidence>
<dbReference type="InterPro" id="IPR000182">
    <property type="entry name" value="GNAT_dom"/>
</dbReference>
<dbReference type="AlphaFoldDB" id="A0A437J9T2"/>
<dbReference type="SUPFAM" id="SSF55729">
    <property type="entry name" value="Acyl-CoA N-acyltransferases (Nat)"/>
    <property type="match status" value="1"/>
</dbReference>
<dbReference type="RefSeq" id="WP_127690324.1">
    <property type="nucleotide sequence ID" value="NZ_RZUL01000002.1"/>
</dbReference>
<feature type="domain" description="N-acetyltransferase" evidence="1">
    <location>
        <begin position="8"/>
        <end position="173"/>
    </location>
</feature>
<dbReference type="Gene3D" id="3.40.630.30">
    <property type="match status" value="1"/>
</dbReference>
<keyword evidence="3" id="KW-1185">Reference proteome</keyword>
<organism evidence="2 3">
    <name type="scientific">Sphingobium algorifonticola</name>
    <dbReference type="NCBI Taxonomy" id="2008318"/>
    <lineage>
        <taxon>Bacteria</taxon>
        <taxon>Pseudomonadati</taxon>
        <taxon>Pseudomonadota</taxon>
        <taxon>Alphaproteobacteria</taxon>
        <taxon>Sphingomonadales</taxon>
        <taxon>Sphingomonadaceae</taxon>
        <taxon>Sphingobium</taxon>
    </lineage>
</organism>
<comment type="caution">
    <text evidence="2">The sequence shown here is derived from an EMBL/GenBank/DDBJ whole genome shotgun (WGS) entry which is preliminary data.</text>
</comment>
<evidence type="ECO:0000259" key="1">
    <source>
        <dbReference type="PROSITE" id="PS51186"/>
    </source>
</evidence>
<dbReference type="PROSITE" id="PS51186">
    <property type="entry name" value="GNAT"/>
    <property type="match status" value="1"/>
</dbReference>
<reference evidence="2 3" key="1">
    <citation type="submission" date="2019-01" db="EMBL/GenBank/DDBJ databases">
        <authorList>
            <person name="Chen W.-M."/>
        </authorList>
    </citation>
    <scope>NUCLEOTIDE SEQUENCE [LARGE SCALE GENOMIC DNA]</scope>
    <source>
        <strain evidence="2 3">TLA-22</strain>
    </source>
</reference>
<evidence type="ECO:0000313" key="2">
    <source>
        <dbReference type="EMBL" id="RVT42143.1"/>
    </source>
</evidence>
<dbReference type="Proteomes" id="UP000282977">
    <property type="component" value="Unassembled WGS sequence"/>
</dbReference>
<proteinExistence type="predicted"/>
<dbReference type="InterPro" id="IPR051531">
    <property type="entry name" value="N-acetyltransferase"/>
</dbReference>
<dbReference type="EMBL" id="RZUL01000002">
    <property type="protein sequence ID" value="RVT42143.1"/>
    <property type="molecule type" value="Genomic_DNA"/>
</dbReference>
<dbReference type="InterPro" id="IPR016181">
    <property type="entry name" value="Acyl_CoA_acyltransferase"/>
</dbReference>
<dbReference type="OrthoDB" id="9804153at2"/>
<dbReference type="Pfam" id="PF13302">
    <property type="entry name" value="Acetyltransf_3"/>
    <property type="match status" value="1"/>
</dbReference>
<gene>
    <name evidence="2" type="ORF">ENE74_07970</name>
</gene>
<sequence>MFARTDRLLLRPGWMEDAPALAQAINDPAVLRNLEHPPAPYRLADAEAFLSRTQDAHLPNFLIFARTKGAPRLIGVCGIHGGAEAGTLELGYWIARPYWGLGFATEAGRAVMQIARATGLSKIASGHFADNRASGHVLRKLGFRETGRIVPRYSVARGETVPCVLFEMDEDADMSRKDVALELYDDEAPPLAA</sequence>
<protein>
    <submittedName>
        <fullName evidence="2">N-acetyltransferase</fullName>
    </submittedName>
</protein>